<sequence>MIDDRRGAGLREWDVQVVTCAELPEPDADMAPLMAALELAGLRARRVVWDDASVDWGESSLTVIRSTWDYHRRRDAFVAWAQAVGERSQLLNPAEVVLWNTHKRYLLTLALRGVAAVPTAMIERGSCLKAGEICEDQGWRKIVVKPAVSAGSYQTHVMEAGAIDEEVVGALVAAEDVLVQPYIESVDTYGERSLIFIDGELTHSVRKSPRFAGQDESVSGPHPVEAAEREVGERALKAVGGEGLLYARVDLVRGADGAPMVAELELVEPSLFFNLCPAALGRYVEGVKRRLG</sequence>
<dbReference type="EMBL" id="VOSM01000012">
    <property type="protein sequence ID" value="TXD34764.1"/>
    <property type="molecule type" value="Genomic_DNA"/>
</dbReference>
<protein>
    <recommendedName>
        <fullName evidence="3">ATP-grasp domain-containing protein</fullName>
    </recommendedName>
</protein>
<accession>A0A5C6WZ77</accession>
<evidence type="ECO:0000313" key="1">
    <source>
        <dbReference type="EMBL" id="TXD34764.1"/>
    </source>
</evidence>
<dbReference type="InterPro" id="IPR053191">
    <property type="entry name" value="DcsG_Biosynth_Enzyme"/>
</dbReference>
<dbReference type="SUPFAM" id="SSF56059">
    <property type="entry name" value="Glutathione synthetase ATP-binding domain-like"/>
    <property type="match status" value="1"/>
</dbReference>
<dbReference type="Proteomes" id="UP000321412">
    <property type="component" value="Unassembled WGS sequence"/>
</dbReference>
<reference evidence="1 2" key="1">
    <citation type="submission" date="2019-08" db="EMBL/GenBank/DDBJ databases">
        <title>Bradymonadales sp. TMQ4.</title>
        <authorList>
            <person name="Liang Q."/>
        </authorList>
    </citation>
    <scope>NUCLEOTIDE SEQUENCE [LARGE SCALE GENOMIC DNA]</scope>
    <source>
        <strain evidence="1 2">TMQ4</strain>
    </source>
</reference>
<evidence type="ECO:0000313" key="2">
    <source>
        <dbReference type="Proteomes" id="UP000321412"/>
    </source>
</evidence>
<dbReference type="RefSeq" id="WP_146982853.1">
    <property type="nucleotide sequence ID" value="NZ_VOSM01000012.1"/>
</dbReference>
<dbReference type="PANTHER" id="PTHR39217">
    <property type="match status" value="1"/>
</dbReference>
<evidence type="ECO:0008006" key="3">
    <source>
        <dbReference type="Google" id="ProtNLM"/>
    </source>
</evidence>
<dbReference type="AlphaFoldDB" id="A0A5C6WZ77"/>
<proteinExistence type="predicted"/>
<dbReference type="PANTHER" id="PTHR39217:SF1">
    <property type="entry name" value="GLUTATHIONE SYNTHETASE"/>
    <property type="match status" value="1"/>
</dbReference>
<gene>
    <name evidence="1" type="ORF">FRC98_18195</name>
</gene>
<dbReference type="OrthoDB" id="3373978at2"/>
<keyword evidence="2" id="KW-1185">Reference proteome</keyword>
<organism evidence="1 2">
    <name type="scientific">Lujinxingia vulgaris</name>
    <dbReference type="NCBI Taxonomy" id="2600176"/>
    <lineage>
        <taxon>Bacteria</taxon>
        <taxon>Deltaproteobacteria</taxon>
        <taxon>Bradymonadales</taxon>
        <taxon>Lujinxingiaceae</taxon>
        <taxon>Lujinxingia</taxon>
    </lineage>
</organism>
<comment type="caution">
    <text evidence="1">The sequence shown here is derived from an EMBL/GenBank/DDBJ whole genome shotgun (WGS) entry which is preliminary data.</text>
</comment>
<name>A0A5C6WZ77_9DELT</name>